<accession>A0ABV6ZK05</accession>
<comment type="caution">
    <text evidence="1">The sequence shown here is derived from an EMBL/GenBank/DDBJ whole genome shotgun (WGS) entry which is preliminary data.</text>
</comment>
<evidence type="ECO:0008006" key="3">
    <source>
        <dbReference type="Google" id="ProtNLM"/>
    </source>
</evidence>
<gene>
    <name evidence="1" type="ORF">ACETRX_22960</name>
</gene>
<sequence>MIDRKRLFDAVRPLFGGHFTQAQVNGVEAILERWETAEGSDLNRPRVASALAAAFTATGSAMQPADGDLAAFALRYGPNGDGCLAPTPRLRGRRSTAPSDDVTAFLVAADEIAACFLLGLRVPA</sequence>
<proteinExistence type="predicted"/>
<reference evidence="1 2" key="1">
    <citation type="submission" date="2024-09" db="EMBL/GenBank/DDBJ databases">
        <title>Description of Labrys sedimenti sp. nov., isolated from a diclofenac-degrading enrichment culture, and genome-based reclassification of Labrys portucalensis as a later heterotypic synonym of Labrys neptuniae.</title>
        <authorList>
            <person name="Tancsics A."/>
            <person name="Csepanyi A."/>
        </authorList>
    </citation>
    <scope>NUCLEOTIDE SEQUENCE [LARGE SCALE GENOMIC DNA]</scope>
    <source>
        <strain evidence="1 2">LMG 23412</strain>
    </source>
</reference>
<evidence type="ECO:0000313" key="2">
    <source>
        <dbReference type="Proteomes" id="UP001595190"/>
    </source>
</evidence>
<protein>
    <recommendedName>
        <fullName evidence="3">DUF982 domain-containing protein</fullName>
    </recommendedName>
</protein>
<dbReference type="Proteomes" id="UP001595190">
    <property type="component" value="Unassembled WGS sequence"/>
</dbReference>
<dbReference type="RefSeq" id="WP_394313146.1">
    <property type="nucleotide sequence ID" value="NZ_JBHGPK010000011.1"/>
</dbReference>
<name>A0ABV6ZK05_9HYPH</name>
<organism evidence="1 2">
    <name type="scientific">Labrys neptuniae</name>
    <dbReference type="NCBI Taxonomy" id="376174"/>
    <lineage>
        <taxon>Bacteria</taxon>
        <taxon>Pseudomonadati</taxon>
        <taxon>Pseudomonadota</taxon>
        <taxon>Alphaproteobacteria</taxon>
        <taxon>Hyphomicrobiales</taxon>
        <taxon>Xanthobacteraceae</taxon>
        <taxon>Labrys</taxon>
    </lineage>
</organism>
<dbReference type="EMBL" id="JBHGPK010000011">
    <property type="protein sequence ID" value="MFC2252515.1"/>
    <property type="molecule type" value="Genomic_DNA"/>
</dbReference>
<evidence type="ECO:0000313" key="1">
    <source>
        <dbReference type="EMBL" id="MFC2252515.1"/>
    </source>
</evidence>